<reference evidence="1" key="2">
    <citation type="submission" date="2020-09" db="EMBL/GenBank/DDBJ databases">
        <authorList>
            <person name="Sun Q."/>
            <person name="Zhou Y."/>
        </authorList>
    </citation>
    <scope>NUCLEOTIDE SEQUENCE</scope>
    <source>
        <strain evidence="1">CGMCC 1.15725</strain>
    </source>
</reference>
<accession>A0A8J2YYA7</accession>
<keyword evidence="2" id="KW-1185">Reference proteome</keyword>
<reference evidence="1" key="1">
    <citation type="journal article" date="2014" name="Int. J. Syst. Evol. Microbiol.">
        <title>Complete genome sequence of Corynebacterium casei LMG S-19264T (=DSM 44701T), isolated from a smear-ripened cheese.</title>
        <authorList>
            <consortium name="US DOE Joint Genome Institute (JGI-PGF)"/>
            <person name="Walter F."/>
            <person name="Albersmeier A."/>
            <person name="Kalinowski J."/>
            <person name="Ruckert C."/>
        </authorList>
    </citation>
    <scope>NUCLEOTIDE SEQUENCE</scope>
    <source>
        <strain evidence="1">CGMCC 1.15725</strain>
    </source>
</reference>
<dbReference type="AlphaFoldDB" id="A0A8J2YYA7"/>
<name>A0A8J2YYA7_9PROT</name>
<organism evidence="1 2">
    <name type="scientific">Aliidongia dinghuensis</name>
    <dbReference type="NCBI Taxonomy" id="1867774"/>
    <lineage>
        <taxon>Bacteria</taxon>
        <taxon>Pseudomonadati</taxon>
        <taxon>Pseudomonadota</taxon>
        <taxon>Alphaproteobacteria</taxon>
        <taxon>Rhodospirillales</taxon>
        <taxon>Dongiaceae</taxon>
        <taxon>Aliidongia</taxon>
    </lineage>
</organism>
<dbReference type="EMBL" id="BMJQ01000013">
    <property type="protein sequence ID" value="GGF35244.1"/>
    <property type="molecule type" value="Genomic_DNA"/>
</dbReference>
<protein>
    <submittedName>
        <fullName evidence="1">Uncharacterized protein</fullName>
    </submittedName>
</protein>
<evidence type="ECO:0000313" key="1">
    <source>
        <dbReference type="EMBL" id="GGF35244.1"/>
    </source>
</evidence>
<gene>
    <name evidence="1" type="ORF">GCM10011611_46920</name>
</gene>
<dbReference type="Proteomes" id="UP000646365">
    <property type="component" value="Unassembled WGS sequence"/>
</dbReference>
<proteinExistence type="predicted"/>
<evidence type="ECO:0000313" key="2">
    <source>
        <dbReference type="Proteomes" id="UP000646365"/>
    </source>
</evidence>
<comment type="caution">
    <text evidence="1">The sequence shown here is derived from an EMBL/GenBank/DDBJ whole genome shotgun (WGS) entry which is preliminary data.</text>
</comment>
<dbReference type="RefSeq" id="WP_189050339.1">
    <property type="nucleotide sequence ID" value="NZ_BMJQ01000013.1"/>
</dbReference>
<sequence>MNAPPDQPLNPAALAFLVEQTAPLEAGSVTVGHDGAIARREPRGPIRFGFRFAGRTFEAEARPDADALLVEFTTEIGTLPYSVENRVLRSRLLRVLAGLRGTGLEWELSPRQGVRVGGRTRLTTPAIATRIVTAVVTALLPVKAYFDLLDEVLTPPPADDAEATG</sequence>